<sequence>MTASATQRHRVTRFGHTGSNLLVAHGFGCDQNIWLPTVELLKDNYQVLTFDWVGSGPANELPEDSERYETLAGHVDDLIELIDALQLQRCCYVGHSVSGLIGCLAAIRRPDLFDQIIAIGTSPRYLNDPPDYYGGFTRTEVDQLMNMMTRNLVNWAGHLAPAVVNQPHRPELAEKLRSSFTSSNEQMLRQFAAATFYCDHRSALSKVPVHVDLLYCEEDVIVPVEVVHYMAQHLPSSSLCKIAAAGQYPHMSHPDLVAQAIHQCLTK</sequence>
<protein>
    <recommendedName>
        <fullName evidence="2">AB hydrolase-1 domain-containing protein</fullName>
    </recommendedName>
</protein>
<name>A0A094J5Y4_9GAMM</name>
<dbReference type="EMBL" id="JPIN01000013">
    <property type="protein sequence ID" value="KFZ27991.1"/>
    <property type="molecule type" value="Genomic_DNA"/>
</dbReference>
<comment type="similarity">
    <text evidence="1">Belongs to the AB hydrolase superfamily.</text>
</comment>
<organism evidence="3 4">
    <name type="scientific">Pseudidiomarina atlantica</name>
    <dbReference type="NCBI Taxonomy" id="1517416"/>
    <lineage>
        <taxon>Bacteria</taxon>
        <taxon>Pseudomonadati</taxon>
        <taxon>Pseudomonadota</taxon>
        <taxon>Gammaproteobacteria</taxon>
        <taxon>Alteromonadales</taxon>
        <taxon>Idiomarinaceae</taxon>
        <taxon>Pseudidiomarina</taxon>
    </lineage>
</organism>
<dbReference type="OrthoDB" id="8680283at2"/>
<dbReference type="InterPro" id="IPR000073">
    <property type="entry name" value="AB_hydrolase_1"/>
</dbReference>
<comment type="caution">
    <text evidence="3">The sequence shown here is derived from an EMBL/GenBank/DDBJ whole genome shotgun (WGS) entry which is preliminary data.</text>
</comment>
<dbReference type="SUPFAM" id="SSF53474">
    <property type="entry name" value="alpha/beta-Hydrolases"/>
    <property type="match status" value="1"/>
</dbReference>
<evidence type="ECO:0000313" key="4">
    <source>
        <dbReference type="Proteomes" id="UP000053718"/>
    </source>
</evidence>
<feature type="domain" description="AB hydrolase-1" evidence="2">
    <location>
        <begin position="21"/>
        <end position="260"/>
    </location>
</feature>
<reference evidence="3 4" key="1">
    <citation type="submission" date="2014-06" db="EMBL/GenBank/DDBJ databases">
        <title>Draft genome sequence of Idiomarina sp. MCCC 1A10513.</title>
        <authorList>
            <person name="Du J."/>
            <person name="Lai Q."/>
            <person name="Shao Z."/>
        </authorList>
    </citation>
    <scope>NUCLEOTIDE SEQUENCE [LARGE SCALE GENOMIC DNA]</scope>
    <source>
        <strain evidence="3 4">MCCC 1A10513</strain>
    </source>
</reference>
<dbReference type="eggNOG" id="COG0596">
    <property type="taxonomic scope" value="Bacteria"/>
</dbReference>
<evidence type="ECO:0000313" key="3">
    <source>
        <dbReference type="EMBL" id="KFZ27991.1"/>
    </source>
</evidence>
<accession>A0A094J5Y4</accession>
<dbReference type="AlphaFoldDB" id="A0A094J5Y4"/>
<dbReference type="Pfam" id="PF12697">
    <property type="entry name" value="Abhydrolase_6"/>
    <property type="match status" value="1"/>
</dbReference>
<dbReference type="PANTHER" id="PTHR43039">
    <property type="entry name" value="ESTERASE-RELATED"/>
    <property type="match status" value="1"/>
</dbReference>
<dbReference type="InterPro" id="IPR029058">
    <property type="entry name" value="AB_hydrolase_fold"/>
</dbReference>
<dbReference type="Gene3D" id="3.40.50.1820">
    <property type="entry name" value="alpha/beta hydrolase"/>
    <property type="match status" value="1"/>
</dbReference>
<evidence type="ECO:0000256" key="1">
    <source>
        <dbReference type="ARBA" id="ARBA00008645"/>
    </source>
</evidence>
<dbReference type="STRING" id="1517416.IDAT_12030"/>
<dbReference type="RefSeq" id="WP_034733960.1">
    <property type="nucleotide sequence ID" value="NZ_JPIN01000013.1"/>
</dbReference>
<gene>
    <name evidence="3" type="ORF">IDAT_12030</name>
</gene>
<evidence type="ECO:0000259" key="2">
    <source>
        <dbReference type="Pfam" id="PF12697"/>
    </source>
</evidence>
<proteinExistence type="inferred from homology"/>
<dbReference type="Proteomes" id="UP000053718">
    <property type="component" value="Unassembled WGS sequence"/>
</dbReference>
<keyword evidence="4" id="KW-1185">Reference proteome</keyword>